<reference evidence="2" key="1">
    <citation type="submission" date="2021-01" db="EMBL/GenBank/DDBJ databases">
        <authorList>
            <person name="Corre E."/>
            <person name="Pelletier E."/>
            <person name="Niang G."/>
            <person name="Scheremetjew M."/>
            <person name="Finn R."/>
            <person name="Kale V."/>
            <person name="Holt S."/>
            <person name="Cochrane G."/>
            <person name="Meng A."/>
            <person name="Brown T."/>
            <person name="Cohen L."/>
        </authorList>
    </citation>
    <scope>NUCLEOTIDE SEQUENCE</scope>
    <source>
        <strain evidence="2">CCMP 769</strain>
    </source>
</reference>
<proteinExistence type="predicted"/>
<dbReference type="EMBL" id="HBHW01026676">
    <property type="protein sequence ID" value="CAE0052669.1"/>
    <property type="molecule type" value="Transcribed_RNA"/>
</dbReference>
<dbReference type="AlphaFoldDB" id="A0A7S3EGA6"/>
<name>A0A7S3EGA6_9RHOD</name>
<evidence type="ECO:0000256" key="1">
    <source>
        <dbReference type="SAM" id="SignalP"/>
    </source>
</evidence>
<sequence length="303" mass="34247">MIKWVGVGVVLLVLLAATADAQVNCTDDKDCKGICYADKDCKKSKTSVRKCKDSETASECDQCCDPQCEKPITWNKCIGPHCQPQCFRPRTVLLETGITCYKAGPIMVCVICECPKCWKRVVPKKIALELREQLINTHCCDDIKDLKLIFKCGGKNEDKYPCRYRYEGVSYCINKWFDLKVRIYTLYQCKHREDIDCTRTRIAKSENCRQCDQDNHKSIYSVARSFRTTFMCMTGDKASCRPFKQFRVNIPDQGCRPCKVAPWSSQGGCNRCIGPNGIYETRPPMCIGNGFSGHACLGLVAPS</sequence>
<evidence type="ECO:0000313" key="2">
    <source>
        <dbReference type="EMBL" id="CAE0052669.1"/>
    </source>
</evidence>
<feature type="signal peptide" evidence="1">
    <location>
        <begin position="1"/>
        <end position="21"/>
    </location>
</feature>
<organism evidence="2">
    <name type="scientific">Rhodosorus marinus</name>
    <dbReference type="NCBI Taxonomy" id="101924"/>
    <lineage>
        <taxon>Eukaryota</taxon>
        <taxon>Rhodophyta</taxon>
        <taxon>Stylonematophyceae</taxon>
        <taxon>Stylonematales</taxon>
        <taxon>Stylonemataceae</taxon>
        <taxon>Rhodosorus</taxon>
    </lineage>
</organism>
<protein>
    <submittedName>
        <fullName evidence="2">Uncharacterized protein</fullName>
    </submittedName>
</protein>
<gene>
    <name evidence="2" type="ORF">RMAR00112_LOCUS20696</name>
</gene>
<feature type="chain" id="PRO_5031069311" evidence="1">
    <location>
        <begin position="22"/>
        <end position="303"/>
    </location>
</feature>
<accession>A0A7S3EGA6</accession>
<keyword evidence="1" id="KW-0732">Signal</keyword>